<reference evidence="1 2" key="1">
    <citation type="submission" date="2018-07" db="EMBL/GenBank/DDBJ databases">
        <title>Dyella monticola sp. nov. and Dyella psychrodurans sp. nov. isolated from monsoon evergreen broad-leaved forest soil of Dinghu Mountain, China.</title>
        <authorList>
            <person name="Gao Z."/>
            <person name="Qiu L."/>
        </authorList>
    </citation>
    <scope>NUCLEOTIDE SEQUENCE [LARGE SCALE GENOMIC DNA]</scope>
    <source>
        <strain evidence="1 2">4MSK11</strain>
    </source>
</reference>
<sequence length="155" mass="17115">MTSLEGNDVLAALAGDWAGDELIATTRWGQGGAATARVNAHFDLCGKVLLQDYREERDGASSLQAHAVFMAGPEPGEYALYWFDSYGYAPAQPALGHWDGNRLVFLRTSSRGQTRHTYDVPGDGSYRLRLESSFDGGVNWEQVMRGEYRRVDHVG</sequence>
<organism evidence="1 2">
    <name type="scientific">Dyella psychrodurans</name>
    <dbReference type="NCBI Taxonomy" id="1927960"/>
    <lineage>
        <taxon>Bacteria</taxon>
        <taxon>Pseudomonadati</taxon>
        <taxon>Pseudomonadota</taxon>
        <taxon>Gammaproteobacteria</taxon>
        <taxon>Lysobacterales</taxon>
        <taxon>Rhodanobacteraceae</taxon>
        <taxon>Dyella</taxon>
    </lineage>
</organism>
<comment type="caution">
    <text evidence="1">The sequence shown here is derived from an EMBL/GenBank/DDBJ whole genome shotgun (WGS) entry which is preliminary data.</text>
</comment>
<dbReference type="OrthoDB" id="7186376at2"/>
<name>A0A370XED1_9GAMM</name>
<evidence type="ECO:0000313" key="2">
    <source>
        <dbReference type="Proteomes" id="UP000255334"/>
    </source>
</evidence>
<dbReference type="RefSeq" id="WP_115476916.1">
    <property type="nucleotide sequence ID" value="NZ_QRBF01000001.1"/>
</dbReference>
<proteinExistence type="predicted"/>
<dbReference type="Proteomes" id="UP000255334">
    <property type="component" value="Unassembled WGS sequence"/>
</dbReference>
<evidence type="ECO:0000313" key="1">
    <source>
        <dbReference type="EMBL" id="RDS86647.1"/>
    </source>
</evidence>
<accession>A0A370XED1</accession>
<dbReference type="AlphaFoldDB" id="A0A370XED1"/>
<keyword evidence="2" id="KW-1185">Reference proteome</keyword>
<protein>
    <submittedName>
        <fullName evidence="1">DUF1579 domain-containing protein</fullName>
    </submittedName>
</protein>
<dbReference type="EMBL" id="QRBF01000001">
    <property type="protein sequence ID" value="RDS86647.1"/>
    <property type="molecule type" value="Genomic_DNA"/>
</dbReference>
<gene>
    <name evidence="1" type="ORF">DWU99_05305</name>
</gene>